<dbReference type="InterPro" id="IPR023978">
    <property type="entry name" value="GMC_oxidoreductase_bact"/>
</dbReference>
<comment type="similarity">
    <text evidence="2">Belongs to the GMC oxidoreductase family.</text>
</comment>
<dbReference type="Gene3D" id="3.50.50.60">
    <property type="entry name" value="FAD/NAD(P)-binding domain"/>
    <property type="match status" value="1"/>
</dbReference>
<feature type="binding site" evidence="5">
    <location>
        <position position="247"/>
    </location>
    <ligand>
        <name>FAD</name>
        <dbReference type="ChEBI" id="CHEBI:57692"/>
    </ligand>
</feature>
<keyword evidence="4 5" id="KW-0274">FAD</keyword>
<feature type="domain" description="Glucose-methanol-choline oxidoreductase C-terminal" evidence="8">
    <location>
        <begin position="381"/>
        <end position="494"/>
    </location>
</feature>
<evidence type="ECO:0000256" key="5">
    <source>
        <dbReference type="PIRSR" id="PIRSR000137-2"/>
    </source>
</evidence>
<evidence type="ECO:0000256" key="6">
    <source>
        <dbReference type="SAM" id="MobiDB-lite"/>
    </source>
</evidence>
<dbReference type="Pfam" id="PF00732">
    <property type="entry name" value="GMC_oxred_N"/>
    <property type="match status" value="1"/>
</dbReference>
<gene>
    <name evidence="9" type="ordered locus">Mmcs_1005</name>
</gene>
<dbReference type="Gene3D" id="3.30.410.40">
    <property type="match status" value="1"/>
</dbReference>
<dbReference type="InterPro" id="IPR007867">
    <property type="entry name" value="GMC_OxRtase_C"/>
</dbReference>
<dbReference type="PANTHER" id="PTHR11552">
    <property type="entry name" value="GLUCOSE-METHANOL-CHOLINE GMC OXIDOREDUCTASE"/>
    <property type="match status" value="1"/>
</dbReference>
<sequence length="503" mass="52901">MDRGGARTAPRGAQTPDPDVRRPLTEAVHSDVLIVGAGSAGSVLAERLSADPRCRVTVVEAGPAPSDPRVAQQISDGLRLPIGSASSVVRHYLTTLTDAPPRRAQITRGAVVGGSGAVNGGYFCRGLPADFDGWRVPGWTWRDVLPHFRAIETDLDFTGPLHGDSGPITVSRVRDFDGCTASFVEAARRAGFRWVEDLSGLDADVPVDGVGAVPLNVDSGTRLGPGGAFLQPALERDNLDLLPDTRVTRVQIDRGRAVAVECAGPTGRQTLTADRIVLCAGAIATAQLLMISGVGPAEALRALGIRVWSDVPVGASTSDHPEWVIPVRWTPTHDLPPLEAVLTTDSGIEIRPYTSGFAAMVHGPGDDPADHPHIGVALMRPRSRGRLTLASADPLVPPLIEHRYDSEPDDVADLAAGAQIAHEIISGTVPSGEASWSTSQHLAGTAPMGDEDDPRAVLDPRCRVRGVDALWVVDGSVMPALTSRGPHATITMIGHRAAEFIAG</sequence>
<keyword evidence="3" id="KW-0285">Flavoprotein</keyword>
<dbReference type="Pfam" id="PF05199">
    <property type="entry name" value="GMC_oxred_C"/>
    <property type="match status" value="1"/>
</dbReference>
<dbReference type="AlphaFoldDB" id="A0A5Q5BG43"/>
<evidence type="ECO:0000256" key="4">
    <source>
        <dbReference type="ARBA" id="ARBA00022827"/>
    </source>
</evidence>
<dbReference type="SUPFAM" id="SSF51905">
    <property type="entry name" value="FAD/NAD(P)-binding domain"/>
    <property type="match status" value="1"/>
</dbReference>
<evidence type="ECO:0000313" key="9">
    <source>
        <dbReference type="EMBL" id="ABG07119.1"/>
    </source>
</evidence>
<comment type="cofactor">
    <cofactor evidence="1 5">
        <name>FAD</name>
        <dbReference type="ChEBI" id="CHEBI:57692"/>
    </cofactor>
</comment>
<feature type="binding site" evidence="5">
    <location>
        <position position="475"/>
    </location>
    <ligand>
        <name>FAD</name>
        <dbReference type="ChEBI" id="CHEBI:57692"/>
    </ligand>
</feature>
<proteinExistence type="inferred from homology"/>
<feature type="binding site" evidence="5">
    <location>
        <position position="111"/>
    </location>
    <ligand>
        <name>FAD</name>
        <dbReference type="ChEBI" id="CHEBI:57692"/>
    </ligand>
</feature>
<dbReference type="InterPro" id="IPR036188">
    <property type="entry name" value="FAD/NAD-bd_sf"/>
</dbReference>
<evidence type="ECO:0000256" key="1">
    <source>
        <dbReference type="ARBA" id="ARBA00001974"/>
    </source>
</evidence>
<dbReference type="InterPro" id="IPR000172">
    <property type="entry name" value="GMC_OxRdtase_N"/>
</dbReference>
<dbReference type="InterPro" id="IPR012132">
    <property type="entry name" value="GMC_OxRdtase"/>
</dbReference>
<reference evidence="9" key="1">
    <citation type="submission" date="2006-06" db="EMBL/GenBank/DDBJ databases">
        <title>Complete sequence of chromosome of Mycobacterium sp. MCS.</title>
        <authorList>
            <consortium name="US DOE Joint Genome Institute"/>
            <person name="Copeland A."/>
            <person name="Lucas S."/>
            <person name="Lapidus A."/>
            <person name="Barry K."/>
            <person name="Detter J.C."/>
            <person name="Glavina del Rio T."/>
            <person name="Hammon N."/>
            <person name="Israni S."/>
            <person name="Dalin E."/>
            <person name="Tice H."/>
            <person name="Pitluck S."/>
            <person name="Martinez M."/>
            <person name="Schmutz J."/>
            <person name="Larimer F."/>
            <person name="Land M."/>
            <person name="Hauser L."/>
            <person name="Kyrpides N."/>
            <person name="Kim E."/>
            <person name="Miller C.D."/>
            <person name="Hughes J.E."/>
            <person name="Anderson A.J."/>
            <person name="Sims R.C."/>
            <person name="Richardson P."/>
        </authorList>
    </citation>
    <scope>NUCLEOTIDE SEQUENCE [LARGE SCALE GENOMIC DNA]</scope>
    <source>
        <strain evidence="9">MCS</strain>
    </source>
</reference>
<feature type="region of interest" description="Disordered" evidence="6">
    <location>
        <begin position="429"/>
        <end position="454"/>
    </location>
</feature>
<dbReference type="PANTHER" id="PTHR11552:SF147">
    <property type="entry name" value="CHOLINE DEHYDROGENASE, MITOCHONDRIAL"/>
    <property type="match status" value="1"/>
</dbReference>
<feature type="domain" description="Glucose-methanol-choline oxidoreductase N-terminal" evidence="7">
    <location>
        <begin position="31"/>
        <end position="322"/>
    </location>
</feature>
<dbReference type="PIRSF" id="PIRSF000137">
    <property type="entry name" value="Alcohol_oxidase"/>
    <property type="match status" value="1"/>
</dbReference>
<evidence type="ECO:0000259" key="8">
    <source>
        <dbReference type="Pfam" id="PF05199"/>
    </source>
</evidence>
<dbReference type="EMBL" id="CP000384">
    <property type="protein sequence ID" value="ABG07119.1"/>
    <property type="molecule type" value="Genomic_DNA"/>
</dbReference>
<dbReference type="GO" id="GO:0016614">
    <property type="term" value="F:oxidoreductase activity, acting on CH-OH group of donors"/>
    <property type="evidence" value="ECO:0007669"/>
    <property type="project" value="InterPro"/>
</dbReference>
<dbReference type="GO" id="GO:0050660">
    <property type="term" value="F:flavin adenine dinucleotide binding"/>
    <property type="evidence" value="ECO:0007669"/>
    <property type="project" value="InterPro"/>
</dbReference>
<protein>
    <submittedName>
        <fullName evidence="9">Glucose-methanol-choline oxidoreductase</fullName>
    </submittedName>
</protein>
<accession>A0A5Q5BG43</accession>
<organism evidence="9">
    <name type="scientific">Mycobacterium sp. (strain MCS)</name>
    <dbReference type="NCBI Taxonomy" id="164756"/>
    <lineage>
        <taxon>Bacteria</taxon>
        <taxon>Bacillati</taxon>
        <taxon>Actinomycetota</taxon>
        <taxon>Actinomycetes</taxon>
        <taxon>Mycobacteriales</taxon>
        <taxon>Mycobacteriaceae</taxon>
        <taxon>Mycobacterium</taxon>
    </lineage>
</organism>
<dbReference type="KEGG" id="mmc:Mmcs_1005"/>
<feature type="region of interest" description="Disordered" evidence="6">
    <location>
        <begin position="1"/>
        <end position="25"/>
    </location>
</feature>
<dbReference type="SUPFAM" id="SSF54373">
    <property type="entry name" value="FAD-linked reductases, C-terminal domain"/>
    <property type="match status" value="1"/>
</dbReference>
<dbReference type="NCBIfam" id="TIGR03970">
    <property type="entry name" value="Rv0697"/>
    <property type="match status" value="1"/>
</dbReference>
<evidence type="ECO:0000259" key="7">
    <source>
        <dbReference type="Pfam" id="PF00732"/>
    </source>
</evidence>
<name>A0A5Q5BG43_MYCSS</name>
<evidence type="ECO:0000256" key="2">
    <source>
        <dbReference type="ARBA" id="ARBA00010790"/>
    </source>
</evidence>
<evidence type="ECO:0000256" key="3">
    <source>
        <dbReference type="ARBA" id="ARBA00022630"/>
    </source>
</evidence>